<proteinExistence type="inferred from homology"/>
<feature type="non-terminal residue" evidence="3">
    <location>
        <position position="178"/>
    </location>
</feature>
<comment type="similarity">
    <text evidence="1">Belongs to the nematode receptor-like protein sre family.</text>
</comment>
<dbReference type="PANTHER" id="PTHR47521:SF7">
    <property type="entry name" value="SERPENTINE RECEPTOR CLASS EPSILON-6"/>
    <property type="match status" value="1"/>
</dbReference>
<sequence>FLLATCARMILLPYQLLEWPISVDDPIIFVCDLLRDMVLGYFCSILGSFAIERTVATHFWNWYELASPSTLLVLIGAELACMVPLSIGGALCFMSFVSIASNVVVYSIMFTMCTWVFLRTYCTNVAILAKMESGAVVGSYFVAKRFQVRENVLVMKYMLHIAIIPGCLAIPAFGCFMF</sequence>
<dbReference type="PANTHER" id="PTHR47521">
    <property type="entry name" value="SERPENTINE RECEPTOR, CLASS E (EPSILON)-RELATED"/>
    <property type="match status" value="1"/>
</dbReference>
<dbReference type="Proteomes" id="UP001328107">
    <property type="component" value="Unassembled WGS sequence"/>
</dbReference>
<dbReference type="InterPro" id="IPR052860">
    <property type="entry name" value="NRL-GPCR1"/>
</dbReference>
<dbReference type="EMBL" id="BTRK01000004">
    <property type="protein sequence ID" value="GMR46232.1"/>
    <property type="molecule type" value="Genomic_DNA"/>
</dbReference>
<gene>
    <name evidence="3" type="ORF">PMAYCL1PPCAC_16427</name>
</gene>
<comment type="caution">
    <text evidence="3">The sequence shown here is derived from an EMBL/GenBank/DDBJ whole genome shotgun (WGS) entry which is preliminary data.</text>
</comment>
<dbReference type="AlphaFoldDB" id="A0AAN5CKP5"/>
<organism evidence="3 4">
    <name type="scientific">Pristionchus mayeri</name>
    <dbReference type="NCBI Taxonomy" id="1317129"/>
    <lineage>
        <taxon>Eukaryota</taxon>
        <taxon>Metazoa</taxon>
        <taxon>Ecdysozoa</taxon>
        <taxon>Nematoda</taxon>
        <taxon>Chromadorea</taxon>
        <taxon>Rhabditida</taxon>
        <taxon>Rhabditina</taxon>
        <taxon>Diplogasteromorpha</taxon>
        <taxon>Diplogasteroidea</taxon>
        <taxon>Neodiplogasteridae</taxon>
        <taxon>Pristionchus</taxon>
    </lineage>
</organism>
<keyword evidence="4" id="KW-1185">Reference proteome</keyword>
<protein>
    <recommendedName>
        <fullName evidence="5">G protein-coupled receptor</fullName>
    </recommendedName>
</protein>
<dbReference type="GO" id="GO:0016020">
    <property type="term" value="C:membrane"/>
    <property type="evidence" value="ECO:0007669"/>
    <property type="project" value="InterPro"/>
</dbReference>
<dbReference type="Pfam" id="PF03125">
    <property type="entry name" value="Sre"/>
    <property type="match status" value="1"/>
</dbReference>
<keyword evidence="2" id="KW-1133">Transmembrane helix</keyword>
<reference evidence="4" key="1">
    <citation type="submission" date="2022-10" db="EMBL/GenBank/DDBJ databases">
        <title>Genome assembly of Pristionchus species.</title>
        <authorList>
            <person name="Yoshida K."/>
            <person name="Sommer R.J."/>
        </authorList>
    </citation>
    <scope>NUCLEOTIDE SEQUENCE [LARGE SCALE GENOMIC DNA]</scope>
    <source>
        <strain evidence="4">RS5460</strain>
    </source>
</reference>
<evidence type="ECO:0000313" key="3">
    <source>
        <dbReference type="EMBL" id="GMR46232.1"/>
    </source>
</evidence>
<feature type="transmembrane region" description="Helical" evidence="2">
    <location>
        <begin position="71"/>
        <end position="97"/>
    </location>
</feature>
<name>A0AAN5CKP5_9BILA</name>
<dbReference type="InterPro" id="IPR004151">
    <property type="entry name" value="7TM_GPCR_serpentine_rcpt_Sre"/>
</dbReference>
<keyword evidence="2" id="KW-0472">Membrane</keyword>
<evidence type="ECO:0000313" key="4">
    <source>
        <dbReference type="Proteomes" id="UP001328107"/>
    </source>
</evidence>
<evidence type="ECO:0008006" key="5">
    <source>
        <dbReference type="Google" id="ProtNLM"/>
    </source>
</evidence>
<accession>A0AAN5CKP5</accession>
<evidence type="ECO:0000256" key="2">
    <source>
        <dbReference type="SAM" id="Phobius"/>
    </source>
</evidence>
<keyword evidence="2" id="KW-0812">Transmembrane</keyword>
<feature type="transmembrane region" description="Helical" evidence="2">
    <location>
        <begin position="154"/>
        <end position="174"/>
    </location>
</feature>
<feature type="non-terminal residue" evidence="3">
    <location>
        <position position="1"/>
    </location>
</feature>
<dbReference type="GO" id="GO:0007606">
    <property type="term" value="P:sensory perception of chemical stimulus"/>
    <property type="evidence" value="ECO:0007669"/>
    <property type="project" value="InterPro"/>
</dbReference>
<feature type="transmembrane region" description="Helical" evidence="2">
    <location>
        <begin position="103"/>
        <end position="122"/>
    </location>
</feature>
<evidence type="ECO:0000256" key="1">
    <source>
        <dbReference type="ARBA" id="ARBA00006803"/>
    </source>
</evidence>